<dbReference type="AlphaFoldDB" id="A0A139I6E3"/>
<sequence length="86" mass="10015">MTPQLQRTDSTTAVIDHKQPTLKDKLAAAWNAVKEPFRRRRTHHLLKSLTKAQQSRYFNTVMMALPSKHQRAVHGPRLRSELQSRD</sequence>
<name>A0A139I6E3_9PEZI</name>
<comment type="caution">
    <text evidence="1">The sequence shown here is derived from an EMBL/GenBank/DDBJ whole genome shotgun (WGS) entry which is preliminary data.</text>
</comment>
<protein>
    <submittedName>
        <fullName evidence="1">Uncharacterized protein</fullName>
    </submittedName>
</protein>
<reference evidence="1 2" key="1">
    <citation type="submission" date="2015-07" db="EMBL/GenBank/DDBJ databases">
        <title>Comparative genomics of the Sigatoka disease complex on banana suggests a link between parallel evolutionary changes in Pseudocercospora fijiensis and Pseudocercospora eumusae and increased virulence on the banana host.</title>
        <authorList>
            <person name="Chang T.-C."/>
            <person name="Salvucci A."/>
            <person name="Crous P.W."/>
            <person name="Stergiopoulos I."/>
        </authorList>
    </citation>
    <scope>NUCLEOTIDE SEQUENCE [LARGE SCALE GENOMIC DNA]</scope>
    <source>
        <strain evidence="1 2">CBS 116634</strain>
    </source>
</reference>
<proteinExistence type="predicted"/>
<dbReference type="EMBL" id="LFZO01000277">
    <property type="protein sequence ID" value="KXT10209.1"/>
    <property type="molecule type" value="Genomic_DNA"/>
</dbReference>
<keyword evidence="2" id="KW-1185">Reference proteome</keyword>
<evidence type="ECO:0000313" key="2">
    <source>
        <dbReference type="Proteomes" id="UP000073492"/>
    </source>
</evidence>
<accession>A0A139I6E3</accession>
<gene>
    <name evidence="1" type="ORF">AC579_441</name>
</gene>
<dbReference type="Proteomes" id="UP000073492">
    <property type="component" value="Unassembled WGS sequence"/>
</dbReference>
<organism evidence="1 2">
    <name type="scientific">Pseudocercospora musae</name>
    <dbReference type="NCBI Taxonomy" id="113226"/>
    <lineage>
        <taxon>Eukaryota</taxon>
        <taxon>Fungi</taxon>
        <taxon>Dikarya</taxon>
        <taxon>Ascomycota</taxon>
        <taxon>Pezizomycotina</taxon>
        <taxon>Dothideomycetes</taxon>
        <taxon>Dothideomycetidae</taxon>
        <taxon>Mycosphaerellales</taxon>
        <taxon>Mycosphaerellaceae</taxon>
        <taxon>Pseudocercospora</taxon>
    </lineage>
</organism>
<dbReference type="OrthoDB" id="676979at2759"/>
<evidence type="ECO:0000313" key="1">
    <source>
        <dbReference type="EMBL" id="KXT10209.1"/>
    </source>
</evidence>